<dbReference type="Proteomes" id="UP000265520">
    <property type="component" value="Unassembled WGS sequence"/>
</dbReference>
<feature type="non-terminal residue" evidence="1">
    <location>
        <position position="37"/>
    </location>
</feature>
<evidence type="ECO:0000313" key="1">
    <source>
        <dbReference type="EMBL" id="MCI65568.1"/>
    </source>
</evidence>
<name>A0A392TXD8_9FABA</name>
<organism evidence="1 2">
    <name type="scientific">Trifolium medium</name>
    <dbReference type="NCBI Taxonomy" id="97028"/>
    <lineage>
        <taxon>Eukaryota</taxon>
        <taxon>Viridiplantae</taxon>
        <taxon>Streptophyta</taxon>
        <taxon>Embryophyta</taxon>
        <taxon>Tracheophyta</taxon>
        <taxon>Spermatophyta</taxon>
        <taxon>Magnoliopsida</taxon>
        <taxon>eudicotyledons</taxon>
        <taxon>Gunneridae</taxon>
        <taxon>Pentapetalae</taxon>
        <taxon>rosids</taxon>
        <taxon>fabids</taxon>
        <taxon>Fabales</taxon>
        <taxon>Fabaceae</taxon>
        <taxon>Papilionoideae</taxon>
        <taxon>50 kb inversion clade</taxon>
        <taxon>NPAAA clade</taxon>
        <taxon>Hologalegina</taxon>
        <taxon>IRL clade</taxon>
        <taxon>Trifolieae</taxon>
        <taxon>Trifolium</taxon>
    </lineage>
</organism>
<evidence type="ECO:0000313" key="2">
    <source>
        <dbReference type="Proteomes" id="UP000265520"/>
    </source>
</evidence>
<reference evidence="1 2" key="1">
    <citation type="journal article" date="2018" name="Front. Plant Sci.">
        <title>Red Clover (Trifolium pratense) and Zigzag Clover (T. medium) - A Picture of Genomic Similarities and Differences.</title>
        <authorList>
            <person name="Dluhosova J."/>
            <person name="Istvanek J."/>
            <person name="Nedelnik J."/>
            <person name="Repkova J."/>
        </authorList>
    </citation>
    <scope>NUCLEOTIDE SEQUENCE [LARGE SCALE GENOMIC DNA]</scope>
    <source>
        <strain evidence="2">cv. 10/8</strain>
        <tissue evidence="1">Leaf</tissue>
    </source>
</reference>
<keyword evidence="2" id="KW-1185">Reference proteome</keyword>
<accession>A0A392TXD8</accession>
<comment type="caution">
    <text evidence="1">The sequence shown here is derived from an EMBL/GenBank/DDBJ whole genome shotgun (WGS) entry which is preliminary data.</text>
</comment>
<dbReference type="EMBL" id="LXQA010678218">
    <property type="protein sequence ID" value="MCI65568.1"/>
    <property type="molecule type" value="Genomic_DNA"/>
</dbReference>
<protein>
    <submittedName>
        <fullName evidence="1">Cellular nucleic acid-binding protein</fullName>
    </submittedName>
</protein>
<dbReference type="AlphaFoldDB" id="A0A392TXD8"/>
<proteinExistence type="predicted"/>
<feature type="non-terminal residue" evidence="1">
    <location>
        <position position="1"/>
    </location>
</feature>
<sequence length="37" mass="3939">CGEEGHKIPACKKPKKVVGKVFALSGEDADQGDNLIR</sequence>